<dbReference type="SMART" id="SM00698">
    <property type="entry name" value="MORN"/>
    <property type="match status" value="3"/>
</dbReference>
<dbReference type="Pfam" id="PF02493">
    <property type="entry name" value="MORN"/>
    <property type="match status" value="3"/>
</dbReference>
<evidence type="ECO:0000256" key="2">
    <source>
        <dbReference type="SAM" id="MobiDB-lite"/>
    </source>
</evidence>
<keyword evidence="4" id="KW-1185">Reference proteome</keyword>
<dbReference type="PANTHER" id="PTHR23084">
    <property type="entry name" value="PHOSPHATIDYLINOSITOL-4-PHOSPHATE 5-KINASE RELATED"/>
    <property type="match status" value="1"/>
</dbReference>
<proteinExistence type="predicted"/>
<keyword evidence="1" id="KW-0677">Repeat</keyword>
<dbReference type="OrthoDB" id="312720at2759"/>
<dbReference type="OMA" id="WASGSIF"/>
<feature type="compositionally biased region" description="Basic and acidic residues" evidence="2">
    <location>
        <begin position="1"/>
        <end position="24"/>
    </location>
</feature>
<reference evidence="3" key="1">
    <citation type="submission" date="2021-01" db="EMBL/GenBank/DDBJ databases">
        <authorList>
            <consortium name="Genoscope - CEA"/>
            <person name="William W."/>
        </authorList>
    </citation>
    <scope>NUCLEOTIDE SEQUENCE</scope>
</reference>
<accession>A0A8S1X9L9</accession>
<dbReference type="AlphaFoldDB" id="A0A8S1X9L9"/>
<evidence type="ECO:0000313" key="4">
    <source>
        <dbReference type="Proteomes" id="UP000683925"/>
    </source>
</evidence>
<protein>
    <submittedName>
        <fullName evidence="3">Uncharacterized protein</fullName>
    </submittedName>
</protein>
<sequence>MQKSEKYAHGDSYDREYLNGDRHGKGQYQLANGNQYYGDWKNDKRTGGGKFQYVSGESYDGEYLNGEKHGKGEYKWASGSIFMEIGKMRKELDGINKNEIGQMVTDMYGGILICQR</sequence>
<evidence type="ECO:0000313" key="3">
    <source>
        <dbReference type="EMBL" id="CAD8197737.1"/>
    </source>
</evidence>
<organism evidence="3 4">
    <name type="scientific">Paramecium octaurelia</name>
    <dbReference type="NCBI Taxonomy" id="43137"/>
    <lineage>
        <taxon>Eukaryota</taxon>
        <taxon>Sar</taxon>
        <taxon>Alveolata</taxon>
        <taxon>Ciliophora</taxon>
        <taxon>Intramacronucleata</taxon>
        <taxon>Oligohymenophorea</taxon>
        <taxon>Peniculida</taxon>
        <taxon>Parameciidae</taxon>
        <taxon>Paramecium</taxon>
    </lineage>
</organism>
<dbReference type="PANTHER" id="PTHR23084:SF263">
    <property type="entry name" value="MORN REPEAT-CONTAINING PROTEIN 1"/>
    <property type="match status" value="1"/>
</dbReference>
<comment type="caution">
    <text evidence="3">The sequence shown here is derived from an EMBL/GenBank/DDBJ whole genome shotgun (WGS) entry which is preliminary data.</text>
</comment>
<gene>
    <name evidence="3" type="ORF">POCTA_138.1.T1150046</name>
</gene>
<evidence type="ECO:0000256" key="1">
    <source>
        <dbReference type="ARBA" id="ARBA00022737"/>
    </source>
</evidence>
<name>A0A8S1X9L9_PAROT</name>
<dbReference type="EMBL" id="CAJJDP010000115">
    <property type="protein sequence ID" value="CAD8197737.1"/>
    <property type="molecule type" value="Genomic_DNA"/>
</dbReference>
<feature type="region of interest" description="Disordered" evidence="2">
    <location>
        <begin position="1"/>
        <end position="26"/>
    </location>
</feature>
<dbReference type="InterPro" id="IPR003409">
    <property type="entry name" value="MORN"/>
</dbReference>
<dbReference type="Proteomes" id="UP000683925">
    <property type="component" value="Unassembled WGS sequence"/>
</dbReference>